<evidence type="ECO:0000313" key="1">
    <source>
        <dbReference type="EMBL" id="SEW45213.1"/>
    </source>
</evidence>
<dbReference type="Gene3D" id="3.40.30.10">
    <property type="entry name" value="Glutaredoxin"/>
    <property type="match status" value="1"/>
</dbReference>
<name>A0A1I0RV07_9BACT</name>
<protein>
    <submittedName>
        <fullName evidence="1">Thioredoxin</fullName>
    </submittedName>
</protein>
<dbReference type="STRING" id="29529.SAMN04488122_3435"/>
<organism evidence="1 2">
    <name type="scientific">Chitinophaga arvensicola</name>
    <dbReference type="NCBI Taxonomy" id="29529"/>
    <lineage>
        <taxon>Bacteria</taxon>
        <taxon>Pseudomonadati</taxon>
        <taxon>Bacteroidota</taxon>
        <taxon>Chitinophagia</taxon>
        <taxon>Chitinophagales</taxon>
        <taxon>Chitinophagaceae</taxon>
        <taxon>Chitinophaga</taxon>
    </lineage>
</organism>
<accession>A0A1I0RV07</accession>
<reference evidence="2" key="1">
    <citation type="submission" date="2016-10" db="EMBL/GenBank/DDBJ databases">
        <authorList>
            <person name="Varghese N."/>
            <person name="Submissions S."/>
        </authorList>
    </citation>
    <scope>NUCLEOTIDE SEQUENCE [LARGE SCALE GENOMIC DNA]</scope>
    <source>
        <strain evidence="2">DSM 3695</strain>
    </source>
</reference>
<dbReference type="AlphaFoldDB" id="A0A1I0RV07"/>
<keyword evidence="2" id="KW-1185">Reference proteome</keyword>
<gene>
    <name evidence="1" type="ORF">SAMN04488122_3435</name>
</gene>
<evidence type="ECO:0000313" key="2">
    <source>
        <dbReference type="Proteomes" id="UP000199310"/>
    </source>
</evidence>
<dbReference type="Pfam" id="PF14595">
    <property type="entry name" value="Thioredoxin_9"/>
    <property type="match status" value="1"/>
</dbReference>
<dbReference type="Proteomes" id="UP000199310">
    <property type="component" value="Unassembled WGS sequence"/>
</dbReference>
<proteinExistence type="predicted"/>
<dbReference type="EMBL" id="FOJG01000001">
    <property type="protein sequence ID" value="SEW45213.1"/>
    <property type="molecule type" value="Genomic_DNA"/>
</dbReference>
<sequence>MPIFVVHMNYEAYKQLFDEILDNPNPGYPYNNEQYFNYTRLNKSRMRRWDKQLVLDEKLVNRIKEISERQHWIIITEPWCGDAAHIIPFLIRMTEQNDGISYDIQLRDTPPLLIESYLTAGTKSIPKLIVRDMAGNDLFVWGPRPVGAQTLREQLKADQADAEASKVALQNWYNEDRGKSLQEELVRRFLR</sequence>